<dbReference type="PANTHER" id="PTHR43046:SF14">
    <property type="entry name" value="MUTT_NUDIX FAMILY PROTEIN"/>
    <property type="match status" value="1"/>
</dbReference>
<dbReference type="PANTHER" id="PTHR43046">
    <property type="entry name" value="GDP-MANNOSE MANNOSYL HYDROLASE"/>
    <property type="match status" value="1"/>
</dbReference>
<comment type="cofactor">
    <cofactor evidence="1">
        <name>Mg(2+)</name>
        <dbReference type="ChEBI" id="CHEBI:18420"/>
    </cofactor>
</comment>
<gene>
    <name evidence="6" type="ORF">V1351_12020</name>
</gene>
<dbReference type="InterPro" id="IPR020084">
    <property type="entry name" value="NUDIX_hydrolase_CS"/>
</dbReference>
<dbReference type="EMBL" id="CP144913">
    <property type="protein sequence ID" value="WXB75672.1"/>
    <property type="molecule type" value="Genomic_DNA"/>
</dbReference>
<sequence length="222" mass="23326">MSVVIVAGGRRWPLRHGQDPVDLLAEQGLTGQPVRSVLGADGCVEVHYAVEALDEAVPGPELGMAGRGATVLRRVAAYALVLDGAQLLVSRLAAWVGGGAGGLWTLPGGGVDPYEEPRDAVVREVHEETGQHVEVGDLVQVQSTHHVDADEDFHAVRLVYLAHCPQPQAARVVEIDGSTGAAAWVSLDRLSDLPQTAMIGTALPHLPAEVGRAGAADRDRET</sequence>
<dbReference type="InterPro" id="IPR000086">
    <property type="entry name" value="NUDIX_hydrolase_dom"/>
</dbReference>
<evidence type="ECO:0000256" key="3">
    <source>
        <dbReference type="ARBA" id="ARBA00022801"/>
    </source>
</evidence>
<dbReference type="RefSeq" id="WP_338748420.1">
    <property type="nucleotide sequence ID" value="NZ_CP144913.1"/>
</dbReference>
<evidence type="ECO:0000256" key="2">
    <source>
        <dbReference type="ARBA" id="ARBA00005582"/>
    </source>
</evidence>
<dbReference type="Proteomes" id="UP001382727">
    <property type="component" value="Chromosome"/>
</dbReference>
<evidence type="ECO:0000313" key="7">
    <source>
        <dbReference type="Proteomes" id="UP001382727"/>
    </source>
</evidence>
<comment type="similarity">
    <text evidence="2 4">Belongs to the Nudix hydrolase family.</text>
</comment>
<dbReference type="PRINTS" id="PR00502">
    <property type="entry name" value="NUDIXFAMILY"/>
</dbReference>
<dbReference type="InterPro" id="IPR020476">
    <property type="entry name" value="Nudix_hydrolase"/>
</dbReference>
<evidence type="ECO:0000256" key="1">
    <source>
        <dbReference type="ARBA" id="ARBA00001946"/>
    </source>
</evidence>
<protein>
    <submittedName>
        <fullName evidence="6">NUDIX domain-containing protein</fullName>
    </submittedName>
</protein>
<evidence type="ECO:0000313" key="6">
    <source>
        <dbReference type="EMBL" id="WXB75672.1"/>
    </source>
</evidence>
<organism evidence="6 7">
    <name type="scientific">Janibacter alittae</name>
    <dbReference type="NCBI Taxonomy" id="3115209"/>
    <lineage>
        <taxon>Bacteria</taxon>
        <taxon>Bacillati</taxon>
        <taxon>Actinomycetota</taxon>
        <taxon>Actinomycetes</taxon>
        <taxon>Micrococcales</taxon>
        <taxon>Intrasporangiaceae</taxon>
        <taxon>Janibacter</taxon>
    </lineage>
</organism>
<reference evidence="6 7" key="1">
    <citation type="submission" date="2024-02" db="EMBL/GenBank/DDBJ databases">
        <title>Janibacter sp. nov., isolated from gut of marine sandworm.</title>
        <authorList>
            <person name="Kim B."/>
            <person name="Jun M.O."/>
            <person name="Shin N.-R."/>
        </authorList>
    </citation>
    <scope>NUCLEOTIDE SEQUENCE [LARGE SCALE GENOMIC DNA]</scope>
    <source>
        <strain evidence="6 7">A1S7</strain>
    </source>
</reference>
<dbReference type="InterPro" id="IPR015797">
    <property type="entry name" value="NUDIX_hydrolase-like_dom_sf"/>
</dbReference>
<feature type="domain" description="Nudix hydrolase" evidence="5">
    <location>
        <begin position="72"/>
        <end position="207"/>
    </location>
</feature>
<dbReference type="Pfam" id="PF00293">
    <property type="entry name" value="NUDIX"/>
    <property type="match status" value="1"/>
</dbReference>
<evidence type="ECO:0000256" key="4">
    <source>
        <dbReference type="RuleBase" id="RU003476"/>
    </source>
</evidence>
<dbReference type="SUPFAM" id="SSF55811">
    <property type="entry name" value="Nudix"/>
    <property type="match status" value="1"/>
</dbReference>
<accession>A0ABZ2MF73</accession>
<evidence type="ECO:0000259" key="5">
    <source>
        <dbReference type="PROSITE" id="PS51462"/>
    </source>
</evidence>
<dbReference type="PROSITE" id="PS00893">
    <property type="entry name" value="NUDIX_BOX"/>
    <property type="match status" value="1"/>
</dbReference>
<dbReference type="PROSITE" id="PS51462">
    <property type="entry name" value="NUDIX"/>
    <property type="match status" value="1"/>
</dbReference>
<name>A0ABZ2MF73_9MICO</name>
<dbReference type="Gene3D" id="3.90.79.10">
    <property type="entry name" value="Nucleoside Triphosphate Pyrophosphohydrolase"/>
    <property type="match status" value="1"/>
</dbReference>
<keyword evidence="7" id="KW-1185">Reference proteome</keyword>
<proteinExistence type="inferred from homology"/>
<keyword evidence="3 4" id="KW-0378">Hydrolase</keyword>